<dbReference type="Proteomes" id="UP001476282">
    <property type="component" value="Unassembled WGS sequence"/>
</dbReference>
<gene>
    <name evidence="1" type="ORF">Hsar01_01675</name>
</gene>
<dbReference type="RefSeq" id="WP_353566597.1">
    <property type="nucleotide sequence ID" value="NZ_BAABRI010000008.1"/>
</dbReference>
<accession>A0ABP9ULI2</accession>
<organism evidence="1 2">
    <name type="scientific">Haloferula sargassicola</name>
    <dbReference type="NCBI Taxonomy" id="490096"/>
    <lineage>
        <taxon>Bacteria</taxon>
        <taxon>Pseudomonadati</taxon>
        <taxon>Verrucomicrobiota</taxon>
        <taxon>Verrucomicrobiia</taxon>
        <taxon>Verrucomicrobiales</taxon>
        <taxon>Verrucomicrobiaceae</taxon>
        <taxon>Haloferula</taxon>
    </lineage>
</organism>
<sequence>METEFQRLEDELKLLMPRRLDPALLDCLAVSLGDEVAEGTLEARLHQARPSRPSAALSESLVATLDRIPFQPEANTLRFPAAPAAAPAEKSRMPWLAAAAAVALAGAWTATKMSPQSPSITNAPALVRQDAVDAPAPVASRGLGGNFVPASIDSAVRSTDDLGVRYNRQAKPMRVVRVTYMDHMKLRNEKGEIIETKVPRVEYVVIPERVD</sequence>
<evidence type="ECO:0000313" key="2">
    <source>
        <dbReference type="Proteomes" id="UP001476282"/>
    </source>
</evidence>
<dbReference type="EMBL" id="BAABRI010000008">
    <property type="protein sequence ID" value="GAA5482453.1"/>
    <property type="molecule type" value="Genomic_DNA"/>
</dbReference>
<proteinExistence type="predicted"/>
<evidence type="ECO:0000313" key="1">
    <source>
        <dbReference type="EMBL" id="GAA5482453.1"/>
    </source>
</evidence>
<keyword evidence="2" id="KW-1185">Reference proteome</keyword>
<comment type="caution">
    <text evidence="1">The sequence shown here is derived from an EMBL/GenBank/DDBJ whole genome shotgun (WGS) entry which is preliminary data.</text>
</comment>
<protein>
    <recommendedName>
        <fullName evidence="3">Anti sigma-E protein RseA N-terminal domain-containing protein</fullName>
    </recommendedName>
</protein>
<reference evidence="1 2" key="1">
    <citation type="submission" date="2024-02" db="EMBL/GenBank/DDBJ databases">
        <title>Haloferula sargassicola NBRC 104335.</title>
        <authorList>
            <person name="Ichikawa N."/>
            <person name="Katano-Makiyama Y."/>
            <person name="Hidaka K."/>
        </authorList>
    </citation>
    <scope>NUCLEOTIDE SEQUENCE [LARGE SCALE GENOMIC DNA]</scope>
    <source>
        <strain evidence="1 2">NBRC 104335</strain>
    </source>
</reference>
<name>A0ABP9ULI2_9BACT</name>
<evidence type="ECO:0008006" key="3">
    <source>
        <dbReference type="Google" id="ProtNLM"/>
    </source>
</evidence>